<evidence type="ECO:0000256" key="1">
    <source>
        <dbReference type="ARBA" id="ARBA00004123"/>
    </source>
</evidence>
<dbReference type="GO" id="GO:0003688">
    <property type="term" value="F:DNA replication origin binding"/>
    <property type="evidence" value="ECO:0007669"/>
    <property type="project" value="TreeGrafter"/>
</dbReference>
<evidence type="ECO:0000313" key="6">
    <source>
        <dbReference type="EMBL" id="CDF40107.1"/>
    </source>
</evidence>
<evidence type="ECO:0000256" key="3">
    <source>
        <dbReference type="ARBA" id="ARBA00023242"/>
    </source>
</evidence>
<evidence type="ECO:0000259" key="5">
    <source>
        <dbReference type="Pfam" id="PF21639"/>
    </source>
</evidence>
<dbReference type="PANTHER" id="PTHR12705">
    <property type="entry name" value="ORIGIN RECOGNITION COMPLEX SUBUNIT 5"/>
    <property type="match status" value="1"/>
</dbReference>
<dbReference type="GO" id="GO:0006270">
    <property type="term" value="P:DNA replication initiation"/>
    <property type="evidence" value="ECO:0007669"/>
    <property type="project" value="TreeGrafter"/>
</dbReference>
<dbReference type="PANTHER" id="PTHR12705:SF0">
    <property type="entry name" value="ORIGIN RECOGNITION COMPLEX SUBUNIT 5"/>
    <property type="match status" value="1"/>
</dbReference>
<keyword evidence="3" id="KW-0539">Nucleus</keyword>
<keyword evidence="2" id="KW-0235">DNA replication</keyword>
<dbReference type="OrthoDB" id="365981at2759"/>
<protein>
    <submittedName>
        <fullName evidence="6">Origin recognition complex subunit 5, ORC5</fullName>
    </submittedName>
</protein>
<dbReference type="InterPro" id="IPR020796">
    <property type="entry name" value="ORC5"/>
</dbReference>
<gene>
    <name evidence="6" type="ORF">CHC_T00008755001</name>
</gene>
<dbReference type="RefSeq" id="XP_005710401.1">
    <property type="nucleotide sequence ID" value="XM_005710344.1"/>
</dbReference>
<evidence type="ECO:0000256" key="2">
    <source>
        <dbReference type="ARBA" id="ARBA00022705"/>
    </source>
</evidence>
<dbReference type="InterPro" id="IPR047088">
    <property type="entry name" value="ORC5_C"/>
</dbReference>
<dbReference type="GO" id="GO:0005664">
    <property type="term" value="C:nuclear origin of replication recognition complex"/>
    <property type="evidence" value="ECO:0007669"/>
    <property type="project" value="TreeGrafter"/>
</dbReference>
<dbReference type="Pfam" id="PF21639">
    <property type="entry name" value="ORC5_lid"/>
    <property type="match status" value="1"/>
</dbReference>
<feature type="domain" description="Origin recognition complex subunit 5 C-terminal" evidence="4">
    <location>
        <begin position="279"/>
        <end position="421"/>
    </location>
</feature>
<proteinExistence type="predicted"/>
<dbReference type="OMA" id="QLRRWHG"/>
<reference evidence="7" key="1">
    <citation type="journal article" date="2013" name="Proc. Natl. Acad. Sci. U.S.A.">
        <title>Genome structure and metabolic features in the red seaweed Chondrus crispus shed light on evolution of the Archaeplastida.</title>
        <authorList>
            <person name="Collen J."/>
            <person name="Porcel B."/>
            <person name="Carre W."/>
            <person name="Ball S.G."/>
            <person name="Chaparro C."/>
            <person name="Tonon T."/>
            <person name="Barbeyron T."/>
            <person name="Michel G."/>
            <person name="Noel B."/>
            <person name="Valentin K."/>
            <person name="Elias M."/>
            <person name="Artiguenave F."/>
            <person name="Arun A."/>
            <person name="Aury J.M."/>
            <person name="Barbosa-Neto J.F."/>
            <person name="Bothwell J.H."/>
            <person name="Bouget F.Y."/>
            <person name="Brillet L."/>
            <person name="Cabello-Hurtado F."/>
            <person name="Capella-Gutierrez S."/>
            <person name="Charrier B."/>
            <person name="Cladiere L."/>
            <person name="Cock J.M."/>
            <person name="Coelho S.M."/>
            <person name="Colleoni C."/>
            <person name="Czjzek M."/>
            <person name="Da Silva C."/>
            <person name="Delage L."/>
            <person name="Denoeud F."/>
            <person name="Deschamps P."/>
            <person name="Dittami S.M."/>
            <person name="Gabaldon T."/>
            <person name="Gachon C.M."/>
            <person name="Groisillier A."/>
            <person name="Herve C."/>
            <person name="Jabbari K."/>
            <person name="Katinka M."/>
            <person name="Kloareg B."/>
            <person name="Kowalczyk N."/>
            <person name="Labadie K."/>
            <person name="Leblanc C."/>
            <person name="Lopez P.J."/>
            <person name="McLachlan D.H."/>
            <person name="Meslet-Cladiere L."/>
            <person name="Moustafa A."/>
            <person name="Nehr Z."/>
            <person name="Nyvall Collen P."/>
            <person name="Panaud O."/>
            <person name="Partensky F."/>
            <person name="Poulain J."/>
            <person name="Rensing S.A."/>
            <person name="Rousvoal S."/>
            <person name="Samson G."/>
            <person name="Symeonidi A."/>
            <person name="Weissenbach J."/>
            <person name="Zambounis A."/>
            <person name="Wincker P."/>
            <person name="Boyen C."/>
        </authorList>
    </citation>
    <scope>NUCLEOTIDE SEQUENCE [LARGE SCALE GENOMIC DNA]</scope>
    <source>
        <strain evidence="7">cv. Stackhouse</strain>
    </source>
</reference>
<dbReference type="STRING" id="2769.R7QNM9"/>
<sequence length="429" mass="46093">MGTVHPPPRQAHLAQLRLHLRTSSPPLFLSGASSTGKYATLLAALPTASFLCADCVQSHSDRLLFGALTQSTPCDLPDFLARLNAASTSVLVLRRAERLTTLAFSPHVAAVLLALPALAARPDLHIVFLSRAPWPVFRRALPPADAAACARPLALFFAPYGLAEVVDAIVAAPPPTDRALHRGFVATVVDALYPSTNDLPELAAVCAALFPKYVAAWHAASTRARAPAEAFNAVNPLLAAALRDLYRESHGVSRETVLERGKRRREMEGGEQRKATYGLSRASVTMVVAAYLAACNPPATDVRYFTAERTRRARKGRGGASVAKRRRRGGRAFPLERLLAIYEAIRDVDELLEAGDKGTAGNVSAAVSTATLVQVNTLVKLHYLSREGSGDPISEPRFRCNVAHAQALDFSRLVGIELDQFVHHDGTAA</sequence>
<accession>R7QNM9</accession>
<comment type="subcellular location">
    <subcellularLocation>
        <location evidence="1">Nucleus</location>
    </subcellularLocation>
</comment>
<dbReference type="EMBL" id="HG002126">
    <property type="protein sequence ID" value="CDF40107.1"/>
    <property type="molecule type" value="Genomic_DNA"/>
</dbReference>
<dbReference type="AlphaFoldDB" id="R7QNM9"/>
<name>R7QNM9_CHOCR</name>
<organism evidence="6 7">
    <name type="scientific">Chondrus crispus</name>
    <name type="common">Carrageen Irish moss</name>
    <name type="synonym">Polymorpha crispa</name>
    <dbReference type="NCBI Taxonomy" id="2769"/>
    <lineage>
        <taxon>Eukaryota</taxon>
        <taxon>Rhodophyta</taxon>
        <taxon>Florideophyceae</taxon>
        <taxon>Rhodymeniophycidae</taxon>
        <taxon>Gigartinales</taxon>
        <taxon>Gigartinaceae</taxon>
        <taxon>Chondrus</taxon>
    </lineage>
</organism>
<evidence type="ECO:0000313" key="7">
    <source>
        <dbReference type="Proteomes" id="UP000012073"/>
    </source>
</evidence>
<evidence type="ECO:0000259" key="4">
    <source>
        <dbReference type="Pfam" id="PF14630"/>
    </source>
</evidence>
<dbReference type="Gramene" id="CDF40107">
    <property type="protein sequence ID" value="CDF40107"/>
    <property type="gene ID" value="CHC_T00008755001"/>
</dbReference>
<keyword evidence="7" id="KW-1185">Reference proteome</keyword>
<dbReference type="Proteomes" id="UP000012073">
    <property type="component" value="Unassembled WGS sequence"/>
</dbReference>
<dbReference type="GeneID" id="17318117"/>
<dbReference type="Pfam" id="PF14630">
    <property type="entry name" value="ORC5_C"/>
    <property type="match status" value="1"/>
</dbReference>
<feature type="domain" description="ORC5 lid" evidence="5">
    <location>
        <begin position="183"/>
        <end position="215"/>
    </location>
</feature>
<dbReference type="InterPro" id="IPR048866">
    <property type="entry name" value="ORC5_lid"/>
</dbReference>
<dbReference type="KEGG" id="ccp:CHC_T00008755001"/>